<proteinExistence type="predicted"/>
<keyword evidence="3" id="KW-1185">Reference proteome</keyword>
<comment type="caution">
    <text evidence="2">The sequence shown here is derived from an EMBL/GenBank/DDBJ whole genome shotgun (WGS) entry which is preliminary data.</text>
</comment>
<name>A0ABR0Q0U5_GOSAR</name>
<feature type="compositionally biased region" description="Polar residues" evidence="1">
    <location>
        <begin position="516"/>
        <end position="526"/>
    </location>
</feature>
<evidence type="ECO:0000256" key="1">
    <source>
        <dbReference type="SAM" id="MobiDB-lite"/>
    </source>
</evidence>
<feature type="region of interest" description="Disordered" evidence="1">
    <location>
        <begin position="144"/>
        <end position="170"/>
    </location>
</feature>
<feature type="region of interest" description="Disordered" evidence="1">
    <location>
        <begin position="461"/>
        <end position="526"/>
    </location>
</feature>
<feature type="compositionally biased region" description="Polar residues" evidence="1">
    <location>
        <begin position="461"/>
        <end position="481"/>
    </location>
</feature>
<feature type="region of interest" description="Disordered" evidence="1">
    <location>
        <begin position="99"/>
        <end position="120"/>
    </location>
</feature>
<feature type="compositionally biased region" description="Polar residues" evidence="1">
    <location>
        <begin position="199"/>
        <end position="227"/>
    </location>
</feature>
<dbReference type="Proteomes" id="UP001358586">
    <property type="component" value="Chromosome 5"/>
</dbReference>
<organism evidence="2 3">
    <name type="scientific">Gossypium arboreum</name>
    <name type="common">Tree cotton</name>
    <name type="synonym">Gossypium nanking</name>
    <dbReference type="NCBI Taxonomy" id="29729"/>
    <lineage>
        <taxon>Eukaryota</taxon>
        <taxon>Viridiplantae</taxon>
        <taxon>Streptophyta</taxon>
        <taxon>Embryophyta</taxon>
        <taxon>Tracheophyta</taxon>
        <taxon>Spermatophyta</taxon>
        <taxon>Magnoliopsida</taxon>
        <taxon>eudicotyledons</taxon>
        <taxon>Gunneridae</taxon>
        <taxon>Pentapetalae</taxon>
        <taxon>rosids</taxon>
        <taxon>malvids</taxon>
        <taxon>Malvales</taxon>
        <taxon>Malvaceae</taxon>
        <taxon>Malvoideae</taxon>
        <taxon>Gossypium</taxon>
    </lineage>
</organism>
<evidence type="ECO:0000313" key="3">
    <source>
        <dbReference type="Proteomes" id="UP001358586"/>
    </source>
</evidence>
<feature type="region of interest" description="Disordered" evidence="1">
    <location>
        <begin position="199"/>
        <end position="228"/>
    </location>
</feature>
<reference evidence="2 3" key="1">
    <citation type="submission" date="2023-03" db="EMBL/GenBank/DDBJ databases">
        <title>WGS of Gossypium arboreum.</title>
        <authorList>
            <person name="Yu D."/>
        </authorList>
    </citation>
    <scope>NUCLEOTIDE SEQUENCE [LARGE SCALE GENOMIC DNA]</scope>
    <source>
        <tissue evidence="2">Leaf</tissue>
    </source>
</reference>
<accession>A0ABR0Q0U5</accession>
<protein>
    <submittedName>
        <fullName evidence="2">Uncharacterized protein</fullName>
    </submittedName>
</protein>
<sequence length="574" mass="62439">MFKESISGPELNPSWSTYLLRPQITRYGDEDMQKIKQPISKFNLPASDHDNEVPEFPSANNGPNLSLSGSLLAEYTAKELEASRMQKASEDAKLELGLAPAGDDQPQLDQMNANINGDSNPLPQKAKLVSSPAGTTDEPFLQHRRSNEKPMQPTCPGIEGSGSSGGDATAAQQATSFTPLIMGPTQSFSLALAENIPQNGCSATQSSHSKHLGNSGQANKPNTQTGRSLRAELQQPQRVEPLDKGKTILFADGVEKKKGNPHSNRNQRAVHYPNLFPQSSTGIRFLNGESTQTNQPPAFCNKETDIYRSLAPGSLVDQFKATNISDLLCYNLMLPRASTPPRPQQLSNPMQLLNQLAGMPNASGSLLQNSDLTKHSLPMELMAQQFSYQNNQLPWALGLYNSQTGNTMFHEIFIPLRLVSVQQQGFLNLTTKPTATYPSSGTSMSSLLLNSSLLHETVGSSAPNLMQTPLSNHTEQGTSEPRGNARSRLEVGESSPFKRLRRETNEPQAPSAEQIMGNSLSLPTGASASPDIGNLLPPRLPIMNSLYDPTFEELGLPIDPHLRLFAKYKVITAF</sequence>
<feature type="compositionally biased region" description="Polar residues" evidence="1">
    <location>
        <begin position="107"/>
        <end position="120"/>
    </location>
</feature>
<dbReference type="EMBL" id="JARKNE010000005">
    <property type="protein sequence ID" value="KAK5832871.1"/>
    <property type="molecule type" value="Genomic_DNA"/>
</dbReference>
<gene>
    <name evidence="2" type="ORF">PVK06_016677</name>
</gene>
<evidence type="ECO:0000313" key="2">
    <source>
        <dbReference type="EMBL" id="KAK5832871.1"/>
    </source>
</evidence>